<proteinExistence type="predicted"/>
<accession>A0AAV2NVF6</accession>
<dbReference type="EMBL" id="OZ034827">
    <property type="protein sequence ID" value="CAL1683531.1"/>
    <property type="molecule type" value="Genomic_DNA"/>
</dbReference>
<evidence type="ECO:0000313" key="3">
    <source>
        <dbReference type="Proteomes" id="UP001497644"/>
    </source>
</evidence>
<evidence type="ECO:0000313" key="2">
    <source>
        <dbReference type="EMBL" id="CAL1683531.1"/>
    </source>
</evidence>
<organism evidence="2 3">
    <name type="scientific">Lasius platythorax</name>
    <dbReference type="NCBI Taxonomy" id="488582"/>
    <lineage>
        <taxon>Eukaryota</taxon>
        <taxon>Metazoa</taxon>
        <taxon>Ecdysozoa</taxon>
        <taxon>Arthropoda</taxon>
        <taxon>Hexapoda</taxon>
        <taxon>Insecta</taxon>
        <taxon>Pterygota</taxon>
        <taxon>Neoptera</taxon>
        <taxon>Endopterygota</taxon>
        <taxon>Hymenoptera</taxon>
        <taxon>Apocrita</taxon>
        <taxon>Aculeata</taxon>
        <taxon>Formicoidea</taxon>
        <taxon>Formicidae</taxon>
        <taxon>Formicinae</taxon>
        <taxon>Lasius</taxon>
        <taxon>Lasius</taxon>
    </lineage>
</organism>
<name>A0AAV2NVF6_9HYME</name>
<evidence type="ECO:0000256" key="1">
    <source>
        <dbReference type="SAM" id="MobiDB-lite"/>
    </source>
</evidence>
<reference evidence="2" key="1">
    <citation type="submission" date="2024-04" db="EMBL/GenBank/DDBJ databases">
        <authorList>
            <consortium name="Molecular Ecology Group"/>
        </authorList>
    </citation>
    <scope>NUCLEOTIDE SEQUENCE</scope>
</reference>
<sequence>MNRGSRNVSSSSIKVPTTNEHPKSSRTVANDFSRGAGFFGGRYRRDDRLSLKGMMMDIIGNCLVPHQFCQRLQVGGKLVGVSVL</sequence>
<protein>
    <submittedName>
        <fullName evidence="2">Uncharacterized protein</fullName>
    </submittedName>
</protein>
<dbReference type="AlphaFoldDB" id="A0AAV2NVF6"/>
<gene>
    <name evidence="2" type="ORF">LPLAT_LOCUS9236</name>
</gene>
<dbReference type="Proteomes" id="UP001497644">
    <property type="component" value="Chromosome 4"/>
</dbReference>
<feature type="region of interest" description="Disordered" evidence="1">
    <location>
        <begin position="1"/>
        <end position="29"/>
    </location>
</feature>
<keyword evidence="3" id="KW-1185">Reference proteome</keyword>